<dbReference type="Gramene" id="rna26705">
    <property type="protein sequence ID" value="RHN63944.1"/>
    <property type="gene ID" value="gene26705"/>
</dbReference>
<dbReference type="EMBL" id="PSQE01000004">
    <property type="protein sequence ID" value="RHN63944.1"/>
    <property type="molecule type" value="Genomic_DNA"/>
</dbReference>
<name>A0A396IHZ9_MEDTR</name>
<dbReference type="AlphaFoldDB" id="A0A396IHZ9"/>
<gene>
    <name evidence="1" type="ORF">MtrunA17_Chr4g0063781</name>
</gene>
<comment type="caution">
    <text evidence="1">The sequence shown here is derived from an EMBL/GenBank/DDBJ whole genome shotgun (WGS) entry which is preliminary data.</text>
</comment>
<organism evidence="1">
    <name type="scientific">Medicago truncatula</name>
    <name type="common">Barrel medic</name>
    <name type="synonym">Medicago tribuloides</name>
    <dbReference type="NCBI Taxonomy" id="3880"/>
    <lineage>
        <taxon>Eukaryota</taxon>
        <taxon>Viridiplantae</taxon>
        <taxon>Streptophyta</taxon>
        <taxon>Embryophyta</taxon>
        <taxon>Tracheophyta</taxon>
        <taxon>Spermatophyta</taxon>
        <taxon>Magnoliopsida</taxon>
        <taxon>eudicotyledons</taxon>
        <taxon>Gunneridae</taxon>
        <taxon>Pentapetalae</taxon>
        <taxon>rosids</taxon>
        <taxon>fabids</taxon>
        <taxon>Fabales</taxon>
        <taxon>Fabaceae</taxon>
        <taxon>Papilionoideae</taxon>
        <taxon>50 kb inversion clade</taxon>
        <taxon>NPAAA clade</taxon>
        <taxon>Hologalegina</taxon>
        <taxon>IRL clade</taxon>
        <taxon>Trifolieae</taxon>
        <taxon>Medicago</taxon>
    </lineage>
</organism>
<dbReference type="Proteomes" id="UP000265566">
    <property type="component" value="Chromosome 4"/>
</dbReference>
<protein>
    <submittedName>
        <fullName evidence="1">Uncharacterized protein</fullName>
    </submittedName>
</protein>
<reference evidence="1" key="1">
    <citation type="journal article" date="2018" name="Nat. Plants">
        <title>Whole-genome landscape of Medicago truncatula symbiotic genes.</title>
        <authorList>
            <person name="Pecrix Y."/>
            <person name="Gamas P."/>
            <person name="Carrere S."/>
        </authorList>
    </citation>
    <scope>NUCLEOTIDE SEQUENCE</scope>
    <source>
        <tissue evidence="1">Leaves</tissue>
    </source>
</reference>
<proteinExistence type="predicted"/>
<accession>A0A396IHZ9</accession>
<evidence type="ECO:0000313" key="1">
    <source>
        <dbReference type="EMBL" id="RHN63944.1"/>
    </source>
</evidence>
<sequence length="61" mass="7561">MILWSLWRRRNTKLWESILEQCLHVMARAKEVFSLWQFAHKETHNRKQTSRIENTGWMHPL</sequence>